<evidence type="ECO:0000256" key="1">
    <source>
        <dbReference type="ARBA" id="ARBA00022801"/>
    </source>
</evidence>
<feature type="domain" description="Isochorismatase-like" evidence="2">
    <location>
        <begin position="12"/>
        <end position="180"/>
    </location>
</feature>
<gene>
    <name evidence="3" type="ORF">RSO01_17890</name>
</gene>
<dbReference type="GO" id="GO:0016787">
    <property type="term" value="F:hydrolase activity"/>
    <property type="evidence" value="ECO:0007669"/>
    <property type="project" value="UniProtKB-KW"/>
</dbReference>
<protein>
    <submittedName>
        <fullName evidence="3">Isochorismatase</fullName>
    </submittedName>
</protein>
<evidence type="ECO:0000259" key="2">
    <source>
        <dbReference type="Pfam" id="PF00857"/>
    </source>
</evidence>
<sequence>MLARKYAEDRTGLLLIDAFNDFLSEGGKLWPRVQPAAETADLLGHLRTLLGIVRRAGLAVFHVPHRRWREGDFDRWKHPTPWQLEIDREGLFAHGTWGGDWHADLAPQPGDVIVQEHWGHDGFHSTDLDLQLRQRGIENIIVAGMALDRCVAATARIGVELGYHVTLVRDATAMLAPEDAEPGSEGPPIAHVIVTTQELAAALGQP</sequence>
<dbReference type="AlphaFoldDB" id="A0A512N6T6"/>
<evidence type="ECO:0000313" key="4">
    <source>
        <dbReference type="Proteomes" id="UP000321058"/>
    </source>
</evidence>
<dbReference type="Proteomes" id="UP000321058">
    <property type="component" value="Unassembled WGS sequence"/>
</dbReference>
<keyword evidence="1" id="KW-0378">Hydrolase</keyword>
<reference evidence="3 4" key="1">
    <citation type="submission" date="2019-07" db="EMBL/GenBank/DDBJ databases">
        <title>Whole genome shotgun sequence of Reyranella soli NBRC 108950.</title>
        <authorList>
            <person name="Hosoyama A."/>
            <person name="Uohara A."/>
            <person name="Ohji S."/>
            <person name="Ichikawa N."/>
        </authorList>
    </citation>
    <scope>NUCLEOTIDE SEQUENCE [LARGE SCALE GENOMIC DNA]</scope>
    <source>
        <strain evidence="3 4">NBRC 108950</strain>
    </source>
</reference>
<evidence type="ECO:0000313" key="3">
    <source>
        <dbReference type="EMBL" id="GEP54623.1"/>
    </source>
</evidence>
<dbReference type="InterPro" id="IPR050272">
    <property type="entry name" value="Isochorismatase-like_hydrls"/>
</dbReference>
<dbReference type="OrthoDB" id="9807387at2"/>
<organism evidence="3 4">
    <name type="scientific">Reyranella soli</name>
    <dbReference type="NCBI Taxonomy" id="1230389"/>
    <lineage>
        <taxon>Bacteria</taxon>
        <taxon>Pseudomonadati</taxon>
        <taxon>Pseudomonadota</taxon>
        <taxon>Alphaproteobacteria</taxon>
        <taxon>Hyphomicrobiales</taxon>
        <taxon>Reyranellaceae</taxon>
        <taxon>Reyranella</taxon>
    </lineage>
</organism>
<dbReference type="SUPFAM" id="SSF52499">
    <property type="entry name" value="Isochorismatase-like hydrolases"/>
    <property type="match status" value="1"/>
</dbReference>
<dbReference type="CDD" id="cd00431">
    <property type="entry name" value="cysteine_hydrolases"/>
    <property type="match status" value="1"/>
</dbReference>
<dbReference type="Gene3D" id="3.40.50.850">
    <property type="entry name" value="Isochorismatase-like"/>
    <property type="match status" value="1"/>
</dbReference>
<comment type="caution">
    <text evidence="3">The sequence shown here is derived from an EMBL/GenBank/DDBJ whole genome shotgun (WGS) entry which is preliminary data.</text>
</comment>
<dbReference type="PANTHER" id="PTHR43540:SF16">
    <property type="entry name" value="ISOCHORISMATASE-LIKE DOMAIN-CONTAINING PROTEIN"/>
    <property type="match status" value="1"/>
</dbReference>
<dbReference type="Pfam" id="PF00857">
    <property type="entry name" value="Isochorismatase"/>
    <property type="match status" value="1"/>
</dbReference>
<name>A0A512N6T6_9HYPH</name>
<dbReference type="InterPro" id="IPR000868">
    <property type="entry name" value="Isochorismatase-like_dom"/>
</dbReference>
<accession>A0A512N6T6</accession>
<keyword evidence="4" id="KW-1185">Reference proteome</keyword>
<dbReference type="EMBL" id="BKAJ01000031">
    <property type="protein sequence ID" value="GEP54623.1"/>
    <property type="molecule type" value="Genomic_DNA"/>
</dbReference>
<proteinExistence type="predicted"/>
<dbReference type="InterPro" id="IPR036380">
    <property type="entry name" value="Isochorismatase-like_sf"/>
</dbReference>
<dbReference type="PANTHER" id="PTHR43540">
    <property type="entry name" value="PEROXYUREIDOACRYLATE/UREIDOACRYLATE AMIDOHYDROLASE-RELATED"/>
    <property type="match status" value="1"/>
</dbReference>
<dbReference type="RefSeq" id="WP_147148338.1">
    <property type="nucleotide sequence ID" value="NZ_BKAJ01000031.1"/>
</dbReference>